<accession>A0A9X0RDR2</accession>
<dbReference type="RefSeq" id="WP_187027178.1">
    <property type="nucleotide sequence ID" value="NZ_JACRUP010000023.1"/>
</dbReference>
<dbReference type="EMBL" id="JACRUP010000023">
    <property type="protein sequence ID" value="MBC5853031.1"/>
    <property type="molecule type" value="Genomic_DNA"/>
</dbReference>
<dbReference type="Proteomes" id="UP000615796">
    <property type="component" value="Unassembled WGS sequence"/>
</dbReference>
<organism evidence="1 2">
    <name type="scientific">Vibrio metschnikovii</name>
    <dbReference type="NCBI Taxonomy" id="28172"/>
    <lineage>
        <taxon>Bacteria</taxon>
        <taxon>Pseudomonadati</taxon>
        <taxon>Pseudomonadota</taxon>
        <taxon>Gammaproteobacteria</taxon>
        <taxon>Vibrionales</taxon>
        <taxon>Vibrionaceae</taxon>
        <taxon>Vibrio</taxon>
    </lineage>
</organism>
<evidence type="ECO:0000313" key="1">
    <source>
        <dbReference type="EMBL" id="MBC5853031.1"/>
    </source>
</evidence>
<proteinExistence type="predicted"/>
<dbReference type="AlphaFoldDB" id="A0A9X0RDR2"/>
<gene>
    <name evidence="1" type="ORF">H8Q88_19325</name>
</gene>
<reference evidence="1" key="1">
    <citation type="submission" date="2020-08" db="EMBL/GenBank/DDBJ databases">
        <title>Genome Sequencing and Pan-Genome Analysis of Migratory bird Vibrio Strains, Inner Mongolia.</title>
        <authorList>
            <person name="Zheng L."/>
        </authorList>
    </citation>
    <scope>NUCLEOTIDE SEQUENCE</scope>
    <source>
        <strain evidence="1">M13F</strain>
    </source>
</reference>
<comment type="caution">
    <text evidence="1">The sequence shown here is derived from an EMBL/GenBank/DDBJ whole genome shotgun (WGS) entry which is preliminary data.</text>
</comment>
<evidence type="ECO:0000313" key="2">
    <source>
        <dbReference type="Proteomes" id="UP000615796"/>
    </source>
</evidence>
<name>A0A9X0RDR2_VIBME</name>
<keyword evidence="2" id="KW-1185">Reference proteome</keyword>
<sequence length="174" mass="19045">MLNSTLQINQLVIDPMITSLDISLEAVKLKANSFANGVTPEAQIDVRESSNGLFHVESGIVDVLAMFLANFGGQKFESVNVNILPAESAEDLALKQSIYDNREVNESVKIVDSYNAMTKLKENGFNIEQISEKMGIAKPILKSIEALDKATKQECELIRFGLISPIATISSKRA</sequence>
<protein>
    <submittedName>
        <fullName evidence="1">Uncharacterized protein</fullName>
    </submittedName>
</protein>